<dbReference type="AlphaFoldDB" id="A8PPX9"/>
<feature type="chain" id="PRO_5002727903" description="Lipoprotein" evidence="2">
    <location>
        <begin position="20"/>
        <end position="94"/>
    </location>
</feature>
<dbReference type="PROSITE" id="PS51257">
    <property type="entry name" value="PROKAR_LIPOPROTEIN"/>
    <property type="match status" value="1"/>
</dbReference>
<evidence type="ECO:0000256" key="2">
    <source>
        <dbReference type="SAM" id="SignalP"/>
    </source>
</evidence>
<dbReference type="Proteomes" id="UP000054075">
    <property type="component" value="Unassembled WGS sequence"/>
</dbReference>
<accession>A8PPX9</accession>
<protein>
    <recommendedName>
        <fullName evidence="5">Lipoprotein</fullName>
    </recommendedName>
</protein>
<reference evidence="3" key="1">
    <citation type="submission" date="2006-04" db="EMBL/GenBank/DDBJ databases">
        <authorList>
            <person name="Seshadri R."/>
            <person name="Federici B.A."/>
        </authorList>
    </citation>
    <scope>NUCLEOTIDE SEQUENCE [LARGE SCALE GENOMIC DNA]</scope>
</reference>
<comment type="caution">
    <text evidence="3">The sequence shown here is derived from an EMBL/GenBank/DDBJ whole genome shotgun (WGS) entry which is preliminary data.</text>
</comment>
<sequence>MIKKLFSLLFFSLSLSACHSNLDTDTQAFAFNGESFRFKIIPGKAKTPSSMMPRGSSPIRGPSISATHEDSIGDDLTRCRNHLLNQQVHFELNF</sequence>
<dbReference type="STRING" id="59196.RICGR_1394"/>
<reference evidence="3" key="2">
    <citation type="submission" date="2007-10" db="EMBL/GenBank/DDBJ databases">
        <authorList>
            <person name="Myers G.S."/>
        </authorList>
    </citation>
    <scope>NUCLEOTIDE SEQUENCE [LARGE SCALE GENOMIC DNA]</scope>
</reference>
<proteinExistence type="predicted"/>
<name>A8PPX9_9COXI</name>
<keyword evidence="4" id="KW-1185">Reference proteome</keyword>
<dbReference type="EMBL" id="AAQJ02000001">
    <property type="protein sequence ID" value="EDP46645.1"/>
    <property type="molecule type" value="Genomic_DNA"/>
</dbReference>
<keyword evidence="2" id="KW-0732">Signal</keyword>
<organism evidence="3 4">
    <name type="scientific">Rickettsiella grylli</name>
    <dbReference type="NCBI Taxonomy" id="59196"/>
    <lineage>
        <taxon>Bacteria</taxon>
        <taxon>Pseudomonadati</taxon>
        <taxon>Pseudomonadota</taxon>
        <taxon>Gammaproteobacteria</taxon>
        <taxon>Legionellales</taxon>
        <taxon>Coxiellaceae</taxon>
        <taxon>Rickettsiella</taxon>
    </lineage>
</organism>
<evidence type="ECO:0000313" key="3">
    <source>
        <dbReference type="EMBL" id="EDP46645.1"/>
    </source>
</evidence>
<evidence type="ECO:0000313" key="4">
    <source>
        <dbReference type="Proteomes" id="UP000054075"/>
    </source>
</evidence>
<dbReference type="RefSeq" id="WP_006035619.1">
    <property type="nucleotide sequence ID" value="NZ_AAQJ02000001.1"/>
</dbReference>
<dbReference type="OrthoDB" id="9960556at2"/>
<gene>
    <name evidence="3" type="ORF">RICGR_1394</name>
</gene>
<feature type="region of interest" description="Disordered" evidence="1">
    <location>
        <begin position="44"/>
        <end position="67"/>
    </location>
</feature>
<feature type="signal peptide" evidence="2">
    <location>
        <begin position="1"/>
        <end position="19"/>
    </location>
</feature>
<evidence type="ECO:0000256" key="1">
    <source>
        <dbReference type="SAM" id="MobiDB-lite"/>
    </source>
</evidence>
<evidence type="ECO:0008006" key="5">
    <source>
        <dbReference type="Google" id="ProtNLM"/>
    </source>
</evidence>